<comment type="caution">
    <text evidence="2">The sequence shown here is derived from an EMBL/GenBank/DDBJ whole genome shotgun (WGS) entry which is preliminary data.</text>
</comment>
<gene>
    <name evidence="2" type="ORF">ACJDU8_17835</name>
</gene>
<evidence type="ECO:0000256" key="1">
    <source>
        <dbReference type="SAM" id="Phobius"/>
    </source>
</evidence>
<dbReference type="Proteomes" id="UP001623660">
    <property type="component" value="Unassembled WGS sequence"/>
</dbReference>
<feature type="transmembrane region" description="Helical" evidence="1">
    <location>
        <begin position="6"/>
        <end position="33"/>
    </location>
</feature>
<evidence type="ECO:0000313" key="2">
    <source>
        <dbReference type="EMBL" id="MFL0197408.1"/>
    </source>
</evidence>
<protein>
    <submittedName>
        <fullName evidence="2">Uncharacterized protein</fullName>
    </submittedName>
</protein>
<keyword evidence="1" id="KW-1133">Transmembrane helix</keyword>
<reference evidence="2 3" key="1">
    <citation type="submission" date="2024-11" db="EMBL/GenBank/DDBJ databases">
        <authorList>
            <person name="Heng Y.C."/>
            <person name="Lim A.C.H."/>
            <person name="Lee J.K.Y."/>
            <person name="Kittelmann S."/>
        </authorList>
    </citation>
    <scope>NUCLEOTIDE SEQUENCE [LARGE SCALE GENOMIC DNA]</scope>
    <source>
        <strain evidence="2 3">WILCCON 0269</strain>
    </source>
</reference>
<dbReference type="RefSeq" id="WP_406793513.1">
    <property type="nucleotide sequence ID" value="NZ_JBJHZX010000029.1"/>
</dbReference>
<keyword evidence="1" id="KW-0812">Transmembrane</keyword>
<dbReference type="EMBL" id="JBJHZX010000029">
    <property type="protein sequence ID" value="MFL0197408.1"/>
    <property type="molecule type" value="Genomic_DNA"/>
</dbReference>
<sequence>MSDNLVIIVSLVCITTTGIVIGTTVIFAILAYLKEKAILKHKNNFQENNSEISITVDDDRNNHSKN</sequence>
<evidence type="ECO:0000313" key="3">
    <source>
        <dbReference type="Proteomes" id="UP001623660"/>
    </source>
</evidence>
<keyword evidence="1" id="KW-0472">Membrane</keyword>
<organism evidence="2 3">
    <name type="scientific">Candidatus Clostridium eludens</name>
    <dbReference type="NCBI Taxonomy" id="3381663"/>
    <lineage>
        <taxon>Bacteria</taxon>
        <taxon>Bacillati</taxon>
        <taxon>Bacillota</taxon>
        <taxon>Clostridia</taxon>
        <taxon>Eubacteriales</taxon>
        <taxon>Clostridiaceae</taxon>
        <taxon>Clostridium</taxon>
    </lineage>
</organism>
<accession>A0ABW8SQI0</accession>
<name>A0ABW8SQI0_9CLOT</name>
<keyword evidence="3" id="KW-1185">Reference proteome</keyword>
<proteinExistence type="predicted"/>